<dbReference type="GO" id="GO:0030247">
    <property type="term" value="F:polysaccharide binding"/>
    <property type="evidence" value="ECO:0007669"/>
    <property type="project" value="InterPro"/>
</dbReference>
<dbReference type="AlphaFoldDB" id="A0A835F0U7"/>
<evidence type="ECO:0000313" key="5">
    <source>
        <dbReference type="EMBL" id="KAF8724646.1"/>
    </source>
</evidence>
<feature type="signal peptide" evidence="3">
    <location>
        <begin position="1"/>
        <end position="26"/>
    </location>
</feature>
<evidence type="ECO:0000256" key="3">
    <source>
        <dbReference type="SAM" id="SignalP"/>
    </source>
</evidence>
<organism evidence="5 6">
    <name type="scientific">Digitaria exilis</name>
    <dbReference type="NCBI Taxonomy" id="1010633"/>
    <lineage>
        <taxon>Eukaryota</taxon>
        <taxon>Viridiplantae</taxon>
        <taxon>Streptophyta</taxon>
        <taxon>Embryophyta</taxon>
        <taxon>Tracheophyta</taxon>
        <taxon>Spermatophyta</taxon>
        <taxon>Magnoliopsida</taxon>
        <taxon>Liliopsida</taxon>
        <taxon>Poales</taxon>
        <taxon>Poaceae</taxon>
        <taxon>PACMAD clade</taxon>
        <taxon>Panicoideae</taxon>
        <taxon>Panicodae</taxon>
        <taxon>Paniceae</taxon>
        <taxon>Anthephorinae</taxon>
        <taxon>Digitaria</taxon>
    </lineage>
</organism>
<protein>
    <recommendedName>
        <fullName evidence="4">Wall-associated receptor kinase galacturonan-binding domain-containing protein</fullName>
    </recommendedName>
</protein>
<name>A0A835F0U7_9POAL</name>
<dbReference type="PANTHER" id="PTHR33138">
    <property type="entry name" value="OS01G0690200 PROTEIN"/>
    <property type="match status" value="1"/>
</dbReference>
<feature type="domain" description="Wall-associated receptor kinase galacturonan-binding" evidence="4">
    <location>
        <begin position="35"/>
        <end position="98"/>
    </location>
</feature>
<evidence type="ECO:0000256" key="1">
    <source>
        <dbReference type="ARBA" id="ARBA00004167"/>
    </source>
</evidence>
<proteinExistence type="predicted"/>
<accession>A0A835F0U7</accession>
<keyword evidence="6" id="KW-1185">Reference proteome</keyword>
<comment type="caution">
    <text evidence="5">The sequence shown here is derived from an EMBL/GenBank/DDBJ whole genome shotgun (WGS) entry which is preliminary data.</text>
</comment>
<feature type="chain" id="PRO_5032339068" description="Wall-associated receptor kinase galacturonan-binding domain-containing protein" evidence="3">
    <location>
        <begin position="27"/>
        <end position="294"/>
    </location>
</feature>
<reference evidence="5" key="1">
    <citation type="submission" date="2020-07" db="EMBL/GenBank/DDBJ databases">
        <title>Genome sequence and genetic diversity analysis of an under-domesticated orphan crop, white fonio (Digitaria exilis).</title>
        <authorList>
            <person name="Bennetzen J.L."/>
            <person name="Chen S."/>
            <person name="Ma X."/>
            <person name="Wang X."/>
            <person name="Yssel A.E.J."/>
            <person name="Chaluvadi S.R."/>
            <person name="Johnson M."/>
            <person name="Gangashetty P."/>
            <person name="Hamidou F."/>
            <person name="Sanogo M.D."/>
            <person name="Zwaenepoel A."/>
            <person name="Wallace J."/>
            <person name="Van De Peer Y."/>
            <person name="Van Deynze A."/>
        </authorList>
    </citation>
    <scope>NUCLEOTIDE SEQUENCE</scope>
    <source>
        <tissue evidence="5">Leaves</tissue>
    </source>
</reference>
<sequence>MAMSAAIHGSATFLYVFAFLVGNVGGRHHRSRYACSPFSCGGLRNVSHPFRQQGDPAGCGVLSYELTCRDTKATIHINTGTYYVVEINYTASSFWVVDANLNMHSSCPYSRWDQFPQVYGQKEGDTISLAPSDQVTWASLLNCSQAVWNNGRYKPVACLSTSNSFVYVVTSKHPFYVGDLEASCGRFAMVPLGGGWGKTVPENASFEDVVRFMRNGFAVRFRYPYAMPKLTTREISFAELYRIFREDPNIFHRVWYLLMVDSYVWNGMLGLSKGITLSLWIAKLIAGTSPLYIR</sequence>
<dbReference type="Proteomes" id="UP000636709">
    <property type="component" value="Unassembled WGS sequence"/>
</dbReference>
<keyword evidence="2 3" id="KW-0732">Signal</keyword>
<evidence type="ECO:0000259" key="4">
    <source>
        <dbReference type="Pfam" id="PF13947"/>
    </source>
</evidence>
<evidence type="ECO:0000313" key="6">
    <source>
        <dbReference type="Proteomes" id="UP000636709"/>
    </source>
</evidence>
<evidence type="ECO:0000256" key="2">
    <source>
        <dbReference type="ARBA" id="ARBA00022729"/>
    </source>
</evidence>
<gene>
    <name evidence="5" type="ORF">HU200_020918</name>
</gene>
<dbReference type="EMBL" id="JACEFO010001661">
    <property type="protein sequence ID" value="KAF8724646.1"/>
    <property type="molecule type" value="Genomic_DNA"/>
</dbReference>
<dbReference type="Pfam" id="PF13947">
    <property type="entry name" value="GUB_WAK_bind"/>
    <property type="match status" value="1"/>
</dbReference>
<dbReference type="GO" id="GO:0016020">
    <property type="term" value="C:membrane"/>
    <property type="evidence" value="ECO:0007669"/>
    <property type="project" value="UniProtKB-SubCell"/>
</dbReference>
<comment type="subcellular location">
    <subcellularLocation>
        <location evidence="1">Membrane</location>
        <topology evidence="1">Single-pass membrane protein</topology>
    </subcellularLocation>
</comment>
<dbReference type="OrthoDB" id="696169at2759"/>
<dbReference type="PANTHER" id="PTHR33138:SF1">
    <property type="entry name" value="OS01G0113900 PROTEIN"/>
    <property type="match status" value="1"/>
</dbReference>
<dbReference type="InterPro" id="IPR025287">
    <property type="entry name" value="WAK_GUB"/>
</dbReference>